<protein>
    <submittedName>
        <fullName evidence="1">Uncharacterized protein</fullName>
    </submittedName>
</protein>
<dbReference type="EnsemblMetazoa" id="tetur02g12420.1">
    <property type="protein sequence ID" value="tetur02g12420.1"/>
    <property type="gene ID" value="tetur02g12420"/>
</dbReference>
<keyword evidence="2" id="KW-1185">Reference proteome</keyword>
<proteinExistence type="predicted"/>
<accession>T1JXL8</accession>
<evidence type="ECO:0000313" key="2">
    <source>
        <dbReference type="Proteomes" id="UP000015104"/>
    </source>
</evidence>
<dbReference type="HOGENOM" id="CLU_3425232_0_0_1"/>
<dbReference type="AlphaFoldDB" id="T1JXL8"/>
<dbReference type="EMBL" id="CAEY01000829">
    <property type="status" value="NOT_ANNOTATED_CDS"/>
    <property type="molecule type" value="Genomic_DNA"/>
</dbReference>
<sequence>MYKLMGKFLVVRWSLICVEEYN</sequence>
<name>T1JXL8_TETUR</name>
<dbReference type="Proteomes" id="UP000015104">
    <property type="component" value="Unassembled WGS sequence"/>
</dbReference>
<organism evidence="1 2">
    <name type="scientific">Tetranychus urticae</name>
    <name type="common">Two-spotted spider mite</name>
    <dbReference type="NCBI Taxonomy" id="32264"/>
    <lineage>
        <taxon>Eukaryota</taxon>
        <taxon>Metazoa</taxon>
        <taxon>Ecdysozoa</taxon>
        <taxon>Arthropoda</taxon>
        <taxon>Chelicerata</taxon>
        <taxon>Arachnida</taxon>
        <taxon>Acari</taxon>
        <taxon>Acariformes</taxon>
        <taxon>Trombidiformes</taxon>
        <taxon>Prostigmata</taxon>
        <taxon>Eleutherengona</taxon>
        <taxon>Raphignathae</taxon>
        <taxon>Tetranychoidea</taxon>
        <taxon>Tetranychidae</taxon>
        <taxon>Tetranychus</taxon>
    </lineage>
</organism>
<reference evidence="2" key="1">
    <citation type="submission" date="2011-08" db="EMBL/GenBank/DDBJ databases">
        <authorList>
            <person name="Rombauts S."/>
        </authorList>
    </citation>
    <scope>NUCLEOTIDE SEQUENCE</scope>
    <source>
        <strain evidence="2">London</strain>
    </source>
</reference>
<evidence type="ECO:0000313" key="1">
    <source>
        <dbReference type="EnsemblMetazoa" id="tetur02g12420.1"/>
    </source>
</evidence>
<reference evidence="1" key="2">
    <citation type="submission" date="2015-06" db="UniProtKB">
        <authorList>
            <consortium name="EnsemblMetazoa"/>
        </authorList>
    </citation>
    <scope>IDENTIFICATION</scope>
</reference>